<feature type="compositionally biased region" description="Basic and acidic residues" evidence="3">
    <location>
        <begin position="469"/>
        <end position="487"/>
    </location>
</feature>
<feature type="compositionally biased region" description="Basic and acidic residues" evidence="3">
    <location>
        <begin position="307"/>
        <end position="327"/>
    </location>
</feature>
<feature type="compositionally biased region" description="Acidic residues" evidence="3">
    <location>
        <begin position="384"/>
        <end position="398"/>
    </location>
</feature>
<feature type="compositionally biased region" description="Basic and acidic residues" evidence="3">
    <location>
        <begin position="533"/>
        <end position="542"/>
    </location>
</feature>
<evidence type="ECO:0000256" key="1">
    <source>
        <dbReference type="ARBA" id="ARBA00022443"/>
    </source>
</evidence>
<feature type="compositionally biased region" description="Acidic residues" evidence="3">
    <location>
        <begin position="329"/>
        <end position="339"/>
    </location>
</feature>
<feature type="compositionally biased region" description="Basic and acidic residues" evidence="3">
    <location>
        <begin position="574"/>
        <end position="601"/>
    </location>
</feature>
<name>G8Y148_PICSO</name>
<dbReference type="SMART" id="SM00326">
    <property type="entry name" value="SH3"/>
    <property type="match status" value="1"/>
</dbReference>
<feature type="compositionally biased region" description="Polar residues" evidence="3">
    <location>
        <begin position="126"/>
        <end position="136"/>
    </location>
</feature>
<feature type="compositionally biased region" description="Basic and acidic residues" evidence="3">
    <location>
        <begin position="199"/>
        <end position="208"/>
    </location>
</feature>
<keyword evidence="6" id="KW-1185">Reference proteome</keyword>
<dbReference type="PRINTS" id="PR00499">
    <property type="entry name" value="P67PHOX"/>
</dbReference>
<feature type="compositionally biased region" description="Basic and acidic residues" evidence="3">
    <location>
        <begin position="269"/>
        <end position="279"/>
    </location>
</feature>
<dbReference type="Gene3D" id="2.30.30.40">
    <property type="entry name" value="SH3 Domains"/>
    <property type="match status" value="1"/>
</dbReference>
<dbReference type="OMA" id="TMHQKYN"/>
<dbReference type="AlphaFoldDB" id="G8Y148"/>
<feature type="compositionally biased region" description="Basic and acidic residues" evidence="3">
    <location>
        <begin position="743"/>
        <end position="754"/>
    </location>
</feature>
<evidence type="ECO:0000313" key="6">
    <source>
        <dbReference type="Proteomes" id="UP000005222"/>
    </source>
</evidence>
<dbReference type="eggNOG" id="ENOG502QQMM">
    <property type="taxonomic scope" value="Eukaryota"/>
</dbReference>
<protein>
    <submittedName>
        <fullName evidence="5">Piso0_005047 protein</fullName>
    </submittedName>
</protein>
<dbReference type="Pfam" id="PF25459">
    <property type="entry name" value="AIM3_BBC1_C"/>
    <property type="match status" value="1"/>
</dbReference>
<dbReference type="InterPro" id="IPR001452">
    <property type="entry name" value="SH3_domain"/>
</dbReference>
<dbReference type="OrthoDB" id="207120at2759"/>
<dbReference type="InterPro" id="IPR057402">
    <property type="entry name" value="AIM3_BBC1_C"/>
</dbReference>
<evidence type="ECO:0000256" key="2">
    <source>
        <dbReference type="PROSITE-ProRule" id="PRU00192"/>
    </source>
</evidence>
<dbReference type="InterPro" id="IPR036028">
    <property type="entry name" value="SH3-like_dom_sf"/>
</dbReference>
<evidence type="ECO:0000256" key="3">
    <source>
        <dbReference type="SAM" id="MobiDB-lite"/>
    </source>
</evidence>
<feature type="region of interest" description="Disordered" evidence="3">
    <location>
        <begin position="223"/>
        <end position="343"/>
    </location>
</feature>
<sequence length="1027" mass="114469">MSDLTPPFSVKSIYEYKSDHDDDLTFPAGVVITVTDIEDDDWYSGELNGKTGIFPKNFVKVLESPIKPPRPSESVIGKGTPELQHNMGPEPPVAESSPLNPLADEESSLKSKSVKSDVEEEKVPETGSTEKANAESTVRPPIPELSAKKQNDSYNIKKQFLASGKSSYIPPIKPRDESKIVGHMRQDVVDGQDIVKSTDYSEKKKEDVEPKLTLKERISLLQQQQKEQAEREAAVLKRQQERKQKLAEQKEKLQHEKQATSSLEDTEETSEKQVERQDSVKSPIEPEMSGSPKQEEFVPTNVGRSLSHKDDSAQAADKDIPEERNQEGDGSDPEGASEDEYLRRKRLVERMAKISGGRNMFGMMGINPPFAPSAKEEDKSKEPDVDEQAEEEKEEEAEVQPTRAQAVPIMPFANPDALPKSLANKLNPHHNEDDENDENDGDSDSYEFQDTKEVMHPEDEDEAAPNADPVEKSMEQEESFSRSKDSANETFEEALGDEEKTIPKPMNYEDAAGYEADEDLSDKPRNDNFANEQSRRELHEELNTSAPPSPARPPPMGPPPVVPSRAAPPVPNVHRVDSPKQEDDTQFHQDGVDSKLEKADVDDSNAFPESDSSEEANATQEHHFRTMPPPVPPVPAFTDSRNVGLDDDLDHTKEIDQLHGSSFPTRASTVPELHTSHGAGYAHPSGPGEAPKVPPPIPQANIDSIKRTSTELPPASHRKSIDTISSKRSHHTESGISPVGEKPLSHADTSDAMKGRSKSHAQSQAEVTLGVIEYEVANISENSSWWLKGNLPEPLTSKIGSELIYEVDTNEIIKRGRRSMTYKDYYILFYDLSQIVLEVEYETEDPRTTVRFVNNFAKPSPIIRKDLLDRYYHEFGGNILTIASSLVNSKINDSLVKLIFGKLTKTNVNLLKNIGNKSYGVTIYKNMNNQNIARIDEIRPGDILCIRQAKFANHKGLSGITNRSICVGTGDEPLAAVITDHDSKKDKFKVIEQDASGHIKKESYKLTDMKSGKIRVFRVVGRDYIEW</sequence>
<feature type="compositionally biased region" description="Polar residues" evidence="3">
    <location>
        <begin position="659"/>
        <end position="668"/>
    </location>
</feature>
<dbReference type="InParanoid" id="G8Y148"/>
<dbReference type="STRING" id="559304.G8Y148"/>
<dbReference type="PANTHER" id="PTHR46026">
    <property type="entry name" value="RHO-TYPE GUANINE NUCLEOTIDE EXCHANGE FACTOR, ISOFORM F"/>
    <property type="match status" value="1"/>
</dbReference>
<gene>
    <name evidence="5" type="primary">Piso0_005047</name>
    <name evidence="5" type="ORF">GNLVRS01_PISO0N06701g</name>
</gene>
<feature type="compositionally biased region" description="Acidic residues" evidence="3">
    <location>
        <begin position="433"/>
        <end position="447"/>
    </location>
</feature>
<dbReference type="PROSITE" id="PS50002">
    <property type="entry name" value="SH3"/>
    <property type="match status" value="1"/>
</dbReference>
<feature type="domain" description="SH3" evidence="4">
    <location>
        <begin position="5"/>
        <end position="64"/>
    </location>
</feature>
<dbReference type="Pfam" id="PF14604">
    <property type="entry name" value="SH3_9"/>
    <property type="match status" value="1"/>
</dbReference>
<accession>G8Y148</accession>
<dbReference type="Proteomes" id="UP000005222">
    <property type="component" value="Chromosome N"/>
</dbReference>
<proteinExistence type="predicted"/>
<feature type="compositionally biased region" description="Basic and acidic residues" evidence="3">
    <location>
        <begin position="114"/>
        <end position="124"/>
    </location>
</feature>
<keyword evidence="1 2" id="KW-0728">SH3 domain</keyword>
<feature type="compositionally biased region" description="Basic and acidic residues" evidence="3">
    <location>
        <begin position="227"/>
        <end position="258"/>
    </location>
</feature>
<dbReference type="HOGENOM" id="CLU_003021_0_0_1"/>
<organism evidence="5 6">
    <name type="scientific">Pichia sorbitophila (strain ATCC MYA-4447 / BCRC 22081 / CBS 7064 / NBRC 10061 / NRRL Y-12695)</name>
    <name type="common">Hybrid yeast</name>
    <dbReference type="NCBI Taxonomy" id="559304"/>
    <lineage>
        <taxon>Eukaryota</taxon>
        <taxon>Fungi</taxon>
        <taxon>Dikarya</taxon>
        <taxon>Ascomycota</taxon>
        <taxon>Saccharomycotina</taxon>
        <taxon>Pichiomycetes</taxon>
        <taxon>Debaryomycetaceae</taxon>
        <taxon>Millerozyma</taxon>
    </lineage>
</organism>
<feature type="compositionally biased region" description="Pro residues" evidence="3">
    <location>
        <begin position="547"/>
        <end position="571"/>
    </location>
</feature>
<feature type="region of interest" description="Disordered" evidence="3">
    <location>
        <begin position="65"/>
        <end position="152"/>
    </location>
</feature>
<evidence type="ECO:0000313" key="5">
    <source>
        <dbReference type="EMBL" id="CCE86551.1"/>
    </source>
</evidence>
<dbReference type="EMBL" id="FO082046">
    <property type="protein sequence ID" value="CCE86551.1"/>
    <property type="molecule type" value="Genomic_DNA"/>
</dbReference>
<reference evidence="5 6" key="1">
    <citation type="journal article" date="2012" name="G3 (Bethesda)">
        <title>Pichia sorbitophila, an interspecies yeast hybrid reveals early steps of genome resolution following polyploidization.</title>
        <authorList>
            <person name="Leh Louis V."/>
            <person name="Despons L."/>
            <person name="Friedrich A."/>
            <person name="Martin T."/>
            <person name="Durrens P."/>
            <person name="Casaregola S."/>
            <person name="Neuveglise C."/>
            <person name="Fairhead C."/>
            <person name="Marck C."/>
            <person name="Cruz J.A."/>
            <person name="Straub M.L."/>
            <person name="Kugler V."/>
            <person name="Sacerdot C."/>
            <person name="Uzunov Z."/>
            <person name="Thierry A."/>
            <person name="Weiss S."/>
            <person name="Bleykasten C."/>
            <person name="De Montigny J."/>
            <person name="Jacques N."/>
            <person name="Jung P."/>
            <person name="Lemaire M."/>
            <person name="Mallet S."/>
            <person name="Morel G."/>
            <person name="Richard G.F."/>
            <person name="Sarkar A."/>
            <person name="Savel G."/>
            <person name="Schacherer J."/>
            <person name="Seret M.L."/>
            <person name="Talla E."/>
            <person name="Samson G."/>
            <person name="Jubin C."/>
            <person name="Poulain J."/>
            <person name="Vacherie B."/>
            <person name="Barbe V."/>
            <person name="Pelletier E."/>
            <person name="Sherman D.J."/>
            <person name="Westhof E."/>
            <person name="Weissenbach J."/>
            <person name="Baret P.V."/>
            <person name="Wincker P."/>
            <person name="Gaillardin C."/>
            <person name="Dujon B."/>
            <person name="Souciet J.L."/>
        </authorList>
    </citation>
    <scope>NUCLEOTIDE SEQUENCE [LARGE SCALE GENOMIC DNA]</scope>
    <source>
        <strain evidence="6">ATCC MYA-4447 / BCRC 22081 / CBS 7064 / NBRC 10061 / NRRL Y-12695</strain>
    </source>
</reference>
<feature type="region of interest" description="Disordered" evidence="3">
    <location>
        <begin position="358"/>
        <end position="762"/>
    </location>
</feature>
<dbReference type="FunCoup" id="G8Y148">
    <property type="interactions" value="311"/>
</dbReference>
<evidence type="ECO:0000259" key="4">
    <source>
        <dbReference type="PROSITE" id="PS50002"/>
    </source>
</evidence>
<dbReference type="PANTHER" id="PTHR46026:SF1">
    <property type="entry name" value="RHO-TYPE GUANINE NUCLEOTIDE EXCHANGE FACTOR, ISOFORM F"/>
    <property type="match status" value="1"/>
</dbReference>
<feature type="region of interest" description="Disordered" evidence="3">
    <location>
        <begin position="183"/>
        <end position="208"/>
    </location>
</feature>
<feature type="compositionally biased region" description="Basic and acidic residues" evidence="3">
    <location>
        <begin position="374"/>
        <end position="383"/>
    </location>
</feature>
<dbReference type="SUPFAM" id="SSF50044">
    <property type="entry name" value="SH3-domain"/>
    <property type="match status" value="1"/>
</dbReference>